<dbReference type="Pfam" id="PF07510">
    <property type="entry name" value="GmrSD_C"/>
    <property type="match status" value="1"/>
</dbReference>
<evidence type="ECO:0000313" key="3">
    <source>
        <dbReference type="EMBL" id="GAA3585313.1"/>
    </source>
</evidence>
<name>A0ABP6YQA3_9PSEU</name>
<organism evidence="3 4">
    <name type="scientific">Amycolatopsis ultiminotia</name>
    <dbReference type="NCBI Taxonomy" id="543629"/>
    <lineage>
        <taxon>Bacteria</taxon>
        <taxon>Bacillati</taxon>
        <taxon>Actinomycetota</taxon>
        <taxon>Actinomycetes</taxon>
        <taxon>Pseudonocardiales</taxon>
        <taxon>Pseudonocardiaceae</taxon>
        <taxon>Amycolatopsis</taxon>
    </lineage>
</organism>
<sequence length="230" mass="25972">MSARRRRGGRAYCRLVARTFRTQRLAPLVVVLIVVVAGIWWYAERTVDAEPGPAGDAGNQLAELKIAPRTSMTGYSRTKFPHWVSQGHNCNTRELVLKRDGKDVKAGNDCNPKSGTWFSVYDAETWTKPGDVDIDHMVPLGQAWTSGARDWPQDKREQFANDLTRPQLFAVTDNLNQQKSDKAPDEWKPPLVSFWCTYATDWITVKHYYGLTITTGEKSALADMLRRCPG</sequence>
<keyword evidence="1" id="KW-0812">Transmembrane</keyword>
<dbReference type="InterPro" id="IPR011089">
    <property type="entry name" value="GmrSD_C"/>
</dbReference>
<keyword evidence="4" id="KW-1185">Reference proteome</keyword>
<proteinExistence type="predicted"/>
<evidence type="ECO:0000259" key="2">
    <source>
        <dbReference type="Pfam" id="PF07510"/>
    </source>
</evidence>
<dbReference type="PANTHER" id="PTHR24094">
    <property type="entry name" value="SECRETED PROTEIN"/>
    <property type="match status" value="1"/>
</dbReference>
<evidence type="ECO:0000313" key="4">
    <source>
        <dbReference type="Proteomes" id="UP001500689"/>
    </source>
</evidence>
<accession>A0ABP6YQA3</accession>
<dbReference type="Proteomes" id="UP001500689">
    <property type="component" value="Unassembled WGS sequence"/>
</dbReference>
<evidence type="ECO:0000256" key="1">
    <source>
        <dbReference type="SAM" id="Phobius"/>
    </source>
</evidence>
<comment type="caution">
    <text evidence="3">The sequence shown here is derived from an EMBL/GenBank/DDBJ whole genome shotgun (WGS) entry which is preliminary data.</text>
</comment>
<dbReference type="EMBL" id="BAAAZN010000031">
    <property type="protein sequence ID" value="GAA3585313.1"/>
    <property type="molecule type" value="Genomic_DNA"/>
</dbReference>
<feature type="transmembrane region" description="Helical" evidence="1">
    <location>
        <begin position="25"/>
        <end position="43"/>
    </location>
</feature>
<protein>
    <submittedName>
        <fullName evidence="3">HNH endonuclease family protein</fullName>
    </submittedName>
</protein>
<reference evidence="4" key="1">
    <citation type="journal article" date="2019" name="Int. J. Syst. Evol. Microbiol.">
        <title>The Global Catalogue of Microorganisms (GCM) 10K type strain sequencing project: providing services to taxonomists for standard genome sequencing and annotation.</title>
        <authorList>
            <consortium name="The Broad Institute Genomics Platform"/>
            <consortium name="The Broad Institute Genome Sequencing Center for Infectious Disease"/>
            <person name="Wu L."/>
            <person name="Ma J."/>
        </authorList>
    </citation>
    <scope>NUCLEOTIDE SEQUENCE [LARGE SCALE GENOMIC DNA]</scope>
    <source>
        <strain evidence="4">JCM 16898</strain>
    </source>
</reference>
<feature type="domain" description="GmrSD restriction endonucleases C-terminal" evidence="2">
    <location>
        <begin position="122"/>
        <end position="223"/>
    </location>
</feature>
<keyword evidence="3" id="KW-0378">Hydrolase</keyword>
<keyword evidence="1" id="KW-0472">Membrane</keyword>
<keyword evidence="1" id="KW-1133">Transmembrane helix</keyword>
<dbReference type="GO" id="GO:0004519">
    <property type="term" value="F:endonuclease activity"/>
    <property type="evidence" value="ECO:0007669"/>
    <property type="project" value="UniProtKB-KW"/>
</dbReference>
<keyword evidence="3" id="KW-0540">Nuclease</keyword>
<gene>
    <name evidence="3" type="ORF">GCM10022222_82360</name>
</gene>
<keyword evidence="3" id="KW-0255">Endonuclease</keyword>
<dbReference type="PANTHER" id="PTHR24094:SF15">
    <property type="entry name" value="AMP-DEPENDENT SYNTHETASE_LIGASE DOMAIN-CONTAINING PROTEIN-RELATED"/>
    <property type="match status" value="1"/>
</dbReference>